<protein>
    <submittedName>
        <fullName evidence="3">PTS sugar transporter subunit IIB</fullName>
        <ecNumber evidence="3">2.7.1.-</ecNumber>
    </submittedName>
</protein>
<dbReference type="PROSITE" id="PS51099">
    <property type="entry name" value="PTS_EIIB_TYPE_2"/>
    <property type="match status" value="1"/>
</dbReference>
<gene>
    <name evidence="3" type="ORF">QUV96_05755</name>
</gene>
<feature type="domain" description="PTS EIIB type-2" evidence="2">
    <location>
        <begin position="2"/>
        <end position="94"/>
    </location>
</feature>
<keyword evidence="3" id="KW-0762">Sugar transport</keyword>
<evidence type="ECO:0000256" key="1">
    <source>
        <dbReference type="ARBA" id="ARBA00022679"/>
    </source>
</evidence>
<evidence type="ECO:0000313" key="3">
    <source>
        <dbReference type="EMBL" id="MDM8157143.1"/>
    </source>
</evidence>
<dbReference type="EMBL" id="JAUDCG010000019">
    <property type="protein sequence ID" value="MDM8157143.1"/>
    <property type="molecule type" value="Genomic_DNA"/>
</dbReference>
<dbReference type="CDD" id="cd05563">
    <property type="entry name" value="PTS_IIB_ascorbate"/>
    <property type="match status" value="1"/>
</dbReference>
<keyword evidence="3" id="KW-0813">Transport</keyword>
<proteinExistence type="predicted"/>
<dbReference type="InterPro" id="IPR036095">
    <property type="entry name" value="PTS_EIIB-like_sf"/>
</dbReference>
<keyword evidence="4" id="KW-1185">Reference proteome</keyword>
<dbReference type="Proteomes" id="UP001529340">
    <property type="component" value="Unassembled WGS sequence"/>
</dbReference>
<dbReference type="Pfam" id="PF02302">
    <property type="entry name" value="PTS_IIB"/>
    <property type="match status" value="1"/>
</dbReference>
<dbReference type="SUPFAM" id="SSF52794">
    <property type="entry name" value="PTS system IIB component-like"/>
    <property type="match status" value="1"/>
</dbReference>
<dbReference type="RefSeq" id="WP_289607606.1">
    <property type="nucleotide sequence ID" value="NZ_JAUDCG010000019.1"/>
</dbReference>
<sequence>MYKAIAVCGCGMGTSLVLRMSAEKAIKEMGIAHLLEVEHMDLGSAKSMPCDFYIITEDMRDTFEREHRRFVSVKTAFDANALKSGLSEMVKELDEEKEGARR</sequence>
<keyword evidence="1 3" id="KW-0808">Transferase</keyword>
<reference evidence="4" key="2">
    <citation type="submission" date="2023-06" db="EMBL/GenBank/DDBJ databases">
        <title>Identification and characterization of horizontal gene transfer across gut microbiota members of farm animals based on homology search.</title>
        <authorList>
            <person name="Zeman M."/>
            <person name="Kubasova T."/>
            <person name="Jahodarova E."/>
            <person name="Nykrynova M."/>
            <person name="Rychlik I."/>
        </authorList>
    </citation>
    <scope>NUCLEOTIDE SEQUENCE [LARGE SCALE GENOMIC DNA]</scope>
    <source>
        <strain evidence="4">ET39</strain>
    </source>
</reference>
<accession>A0ABT7UBZ0</accession>
<evidence type="ECO:0000259" key="2">
    <source>
        <dbReference type="PROSITE" id="PS51099"/>
    </source>
</evidence>
<dbReference type="GO" id="GO:0016740">
    <property type="term" value="F:transferase activity"/>
    <property type="evidence" value="ECO:0007669"/>
    <property type="project" value="UniProtKB-KW"/>
</dbReference>
<dbReference type="Gene3D" id="3.40.50.2300">
    <property type="match status" value="1"/>
</dbReference>
<reference evidence="3 4" key="3">
    <citation type="submission" date="2023-06" db="EMBL/GenBank/DDBJ databases">
        <authorList>
            <person name="Zeman M."/>
            <person name="Kubasova T."/>
            <person name="Jahodarova E."/>
            <person name="Nykrynova M."/>
            <person name="Rychlik I."/>
        </authorList>
    </citation>
    <scope>NUCLEOTIDE SEQUENCE [LARGE SCALE GENOMIC DNA]</scope>
    <source>
        <strain evidence="3 4">ET39</strain>
    </source>
</reference>
<organism evidence="3 4">
    <name type="scientific">Amedibacillus dolichus</name>
    <dbReference type="NCBI Taxonomy" id="31971"/>
    <lineage>
        <taxon>Bacteria</taxon>
        <taxon>Bacillati</taxon>
        <taxon>Bacillota</taxon>
        <taxon>Erysipelotrichia</taxon>
        <taxon>Erysipelotrichales</taxon>
        <taxon>Erysipelotrichaceae</taxon>
        <taxon>Amedibacillus</taxon>
    </lineage>
</organism>
<comment type="caution">
    <text evidence="3">The sequence shown here is derived from an EMBL/GenBank/DDBJ whole genome shotgun (WGS) entry which is preliminary data.</text>
</comment>
<dbReference type="InterPro" id="IPR003501">
    <property type="entry name" value="PTS_EIIB_2/3"/>
</dbReference>
<evidence type="ECO:0000313" key="4">
    <source>
        <dbReference type="Proteomes" id="UP001529340"/>
    </source>
</evidence>
<dbReference type="EC" id="2.7.1.-" evidence="3"/>
<reference evidence="3 4" key="1">
    <citation type="submission" date="2023-06" db="EMBL/GenBank/DDBJ databases">
        <title>Identification and characterization of horizontal gene transfer across gut microbiota members of farm animals based on homology search.</title>
        <authorList>
            <person name="Schwarzerova J."/>
            <person name="Nykrynova M."/>
            <person name="Jureckova K."/>
            <person name="Cejkova D."/>
            <person name="Rychlik I."/>
        </authorList>
    </citation>
    <scope>NUCLEOTIDE SEQUENCE [LARGE SCALE GENOMIC DNA]</scope>
    <source>
        <strain evidence="3 4">ET39</strain>
    </source>
</reference>
<dbReference type="InterPro" id="IPR013011">
    <property type="entry name" value="PTS_EIIB_2"/>
</dbReference>
<name>A0ABT7UBZ0_9FIRM</name>